<dbReference type="InterPro" id="IPR011650">
    <property type="entry name" value="Peptidase_M20_dimer"/>
</dbReference>
<dbReference type="GO" id="GO:0046872">
    <property type="term" value="F:metal ion binding"/>
    <property type="evidence" value="ECO:0007669"/>
    <property type="project" value="UniProtKB-KW"/>
</dbReference>
<dbReference type="HOGENOM" id="CLU_029469_1_0_11"/>
<keyword evidence="1" id="KW-0645">Protease</keyword>
<dbReference type="OrthoDB" id="9761532at2"/>
<dbReference type="PANTHER" id="PTHR43270">
    <property type="entry name" value="BETA-ALA-HIS DIPEPTIDASE"/>
    <property type="match status" value="1"/>
</dbReference>
<dbReference type="PROSITE" id="PS00759">
    <property type="entry name" value="ARGE_DAPE_CPG2_2"/>
    <property type="match status" value="1"/>
</dbReference>
<name>A0A0A1DV15_NOCSI</name>
<dbReference type="InterPro" id="IPR051458">
    <property type="entry name" value="Cyt/Met_Dipeptidase"/>
</dbReference>
<organism evidence="4 5">
    <name type="scientific">Nocardioides simplex</name>
    <name type="common">Arthrobacter simplex</name>
    <dbReference type="NCBI Taxonomy" id="2045"/>
    <lineage>
        <taxon>Bacteria</taxon>
        <taxon>Bacillati</taxon>
        <taxon>Actinomycetota</taxon>
        <taxon>Actinomycetes</taxon>
        <taxon>Propionibacteriales</taxon>
        <taxon>Nocardioidaceae</taxon>
        <taxon>Pimelobacter</taxon>
    </lineage>
</organism>
<dbReference type="SUPFAM" id="SSF53187">
    <property type="entry name" value="Zn-dependent exopeptidases"/>
    <property type="match status" value="1"/>
</dbReference>
<dbReference type="NCBIfam" id="NF005478">
    <property type="entry name" value="PRK07079.1"/>
    <property type="match status" value="1"/>
</dbReference>
<dbReference type="Proteomes" id="UP000030300">
    <property type="component" value="Chromosome"/>
</dbReference>
<keyword evidence="3" id="KW-0378">Hydrolase</keyword>
<gene>
    <name evidence="4" type="ORF">KR76_25320</name>
</gene>
<evidence type="ECO:0000256" key="3">
    <source>
        <dbReference type="ARBA" id="ARBA00022801"/>
    </source>
</evidence>
<keyword evidence="2" id="KW-0479">Metal-binding</keyword>
<accession>A0A0A1DV15</accession>
<dbReference type="Gene3D" id="3.30.70.360">
    <property type="match status" value="1"/>
</dbReference>
<evidence type="ECO:0000256" key="2">
    <source>
        <dbReference type="ARBA" id="ARBA00022723"/>
    </source>
</evidence>
<dbReference type="STRING" id="2045.KR76_25320"/>
<sequence length="462" mass="49738">MTRARAIELAEDYLESGGLLRELQRKVAYPTESESDERADVHVDYLTDEIVPVLRRCGFTWRLVENPAAGRPPYLLARRVEDPALRTVLVYGHGDVVLGDAARWTAPWSPWQLVVDGDRWYGRGSCDNKGQHAINLAALEQVLVAREGRLGFNVTVLMDMGEEIGSPGLREVCTELAGDELAADLLLASDGTRVSQESPTLVLGTRGEVSFTLRAGLRPRGYHSGNWGGLLANPAVLLANALATMVDERGRILVAGLRPPEIPAPVREILGRIEIDGGPSAPPVEDWGEPGLSPAERLYGWNTLEVLALDAGSPTGPQNAIPGTASARCQLRFVVGTDWTTLEQTVRTHLATHGFGSIDVEVAEGTAATRLDHDDAWVAWAAASVERTTGKVPTVLPNLGGTFPNDCFADVLGIPTVWVPHSYPGCSQHAPDEHLLASLAKEALGIMAGLFWDLGEPATSLR</sequence>
<keyword evidence="5" id="KW-1185">Reference proteome</keyword>
<evidence type="ECO:0000313" key="4">
    <source>
        <dbReference type="EMBL" id="AIY19270.1"/>
    </source>
</evidence>
<dbReference type="InterPro" id="IPR001261">
    <property type="entry name" value="ArgE/DapE_CS"/>
</dbReference>
<dbReference type="GO" id="GO:0008233">
    <property type="term" value="F:peptidase activity"/>
    <property type="evidence" value="ECO:0007669"/>
    <property type="project" value="UniProtKB-KW"/>
</dbReference>
<dbReference type="InterPro" id="IPR002933">
    <property type="entry name" value="Peptidase_M20"/>
</dbReference>
<evidence type="ECO:0000313" key="5">
    <source>
        <dbReference type="Proteomes" id="UP000030300"/>
    </source>
</evidence>
<dbReference type="KEGG" id="psim:KR76_25320"/>
<dbReference type="RefSeq" id="WP_038682306.1">
    <property type="nucleotide sequence ID" value="NZ_BJMC01000023.1"/>
</dbReference>
<proteinExistence type="predicted"/>
<dbReference type="Pfam" id="PF07687">
    <property type="entry name" value="M20_dimer"/>
    <property type="match status" value="1"/>
</dbReference>
<dbReference type="Pfam" id="PF01546">
    <property type="entry name" value="Peptidase_M20"/>
    <property type="match status" value="1"/>
</dbReference>
<dbReference type="AlphaFoldDB" id="A0A0A1DV15"/>
<dbReference type="GeneID" id="96612075"/>
<reference evidence="4 5" key="1">
    <citation type="journal article" date="2015" name="Genome Announc.">
        <title>Complete Genome Sequence of Steroid-Transforming Nocardioides simplex VKM Ac-2033D.</title>
        <authorList>
            <person name="Shtratnikova V.Y."/>
            <person name="Schelkunov M.I."/>
            <person name="Pekov Y.A."/>
            <person name="Fokina V.V."/>
            <person name="Logacheva M.D."/>
            <person name="Sokolov S.L."/>
            <person name="Bragin E.Y."/>
            <person name="Ashapkin V.V."/>
            <person name="Donova M.V."/>
        </authorList>
    </citation>
    <scope>NUCLEOTIDE SEQUENCE [LARGE SCALE GENOMIC DNA]</scope>
    <source>
        <strain evidence="4 5">VKM Ac-2033D</strain>
    </source>
</reference>
<dbReference type="eggNOG" id="COG0624">
    <property type="taxonomic scope" value="Bacteria"/>
</dbReference>
<dbReference type="EMBL" id="CP009896">
    <property type="protein sequence ID" value="AIY19270.1"/>
    <property type="molecule type" value="Genomic_DNA"/>
</dbReference>
<dbReference type="PANTHER" id="PTHR43270:SF12">
    <property type="entry name" value="SUCCINYL-DIAMINOPIMELATE DESUCCINYLASE"/>
    <property type="match status" value="1"/>
</dbReference>
<dbReference type="Gene3D" id="3.40.630.10">
    <property type="entry name" value="Zn peptidases"/>
    <property type="match status" value="1"/>
</dbReference>
<protein>
    <submittedName>
        <fullName evidence="4">Acetylornithine deacetylase/Succinyl-diaminopimelate desuccinylase-related deacylase</fullName>
    </submittedName>
</protein>
<dbReference type="GO" id="GO:0006508">
    <property type="term" value="P:proteolysis"/>
    <property type="evidence" value="ECO:0007669"/>
    <property type="project" value="UniProtKB-KW"/>
</dbReference>
<evidence type="ECO:0000256" key="1">
    <source>
        <dbReference type="ARBA" id="ARBA00022670"/>
    </source>
</evidence>